<dbReference type="Pfam" id="PF07429">
    <property type="entry name" value="Glyco_transf_56"/>
    <property type="match status" value="1"/>
</dbReference>
<keyword evidence="2" id="KW-0997">Cell inner membrane</keyword>
<evidence type="ECO:0000313" key="6">
    <source>
        <dbReference type="EMBL" id="AIA86059.1"/>
    </source>
</evidence>
<feature type="non-terminal residue" evidence="6">
    <location>
        <position position="1"/>
    </location>
</feature>
<evidence type="ECO:0000256" key="4">
    <source>
        <dbReference type="ARBA" id="ARBA00022679"/>
    </source>
</evidence>
<dbReference type="InterPro" id="IPR009993">
    <property type="entry name" value="WecF"/>
</dbReference>
<evidence type="ECO:0000256" key="5">
    <source>
        <dbReference type="ARBA" id="ARBA00023136"/>
    </source>
</evidence>
<keyword evidence="4" id="KW-0808">Transferase</keyword>
<evidence type="ECO:0000256" key="3">
    <source>
        <dbReference type="ARBA" id="ARBA00022676"/>
    </source>
</evidence>
<dbReference type="AlphaFoldDB" id="A0A060BSZ4"/>
<dbReference type="EMBL" id="KF118795">
    <property type="protein sequence ID" value="AIA86059.1"/>
    <property type="molecule type" value="Genomic_DNA"/>
</dbReference>
<keyword evidence="5" id="KW-0472">Membrane</keyword>
<proteinExistence type="predicted"/>
<evidence type="ECO:0000256" key="2">
    <source>
        <dbReference type="ARBA" id="ARBA00022519"/>
    </source>
</evidence>
<accession>A0A060BSZ4</accession>
<sequence>GGDFYFPETKSKIRHNIIKKIGFLTTTVPDDYLLVKRWYNTAAIFIHNLMYPSHIYRDFNICKCNVNKNQDIFIQVGNSADPSNNHIEVLDFLLGYKNKILNLLSLIIWFSRI</sequence>
<evidence type="ECO:0000256" key="1">
    <source>
        <dbReference type="ARBA" id="ARBA00022475"/>
    </source>
</evidence>
<organism evidence="6">
    <name type="scientific">uncultured Petrotoga sp</name>
    <dbReference type="NCBI Taxonomy" id="577600"/>
    <lineage>
        <taxon>Bacteria</taxon>
        <taxon>Thermotogati</taxon>
        <taxon>Thermotogota</taxon>
        <taxon>Thermotogae</taxon>
        <taxon>Petrotogales</taxon>
        <taxon>Petrotogaceae</taxon>
        <taxon>Petrotoga</taxon>
        <taxon>environmental samples</taxon>
    </lineage>
</organism>
<keyword evidence="1" id="KW-1003">Cell membrane</keyword>
<reference evidence="6" key="1">
    <citation type="journal article" date="2013" name="Environ. Microbiol.">
        <title>Seasonally variable intestinal metagenomes of the red palm weevil (Rhynchophorus ferrugineus).</title>
        <authorList>
            <person name="Jia S."/>
            <person name="Zhang X."/>
            <person name="Zhang G."/>
            <person name="Yin A."/>
            <person name="Zhang S."/>
            <person name="Li F."/>
            <person name="Wang L."/>
            <person name="Zhao D."/>
            <person name="Yun Q."/>
            <person name="Tala"/>
            <person name="Wang J."/>
            <person name="Sun G."/>
            <person name="Baabdullah M."/>
            <person name="Yu X."/>
            <person name="Hu S."/>
            <person name="Al-Mssallem I.S."/>
            <person name="Yu J."/>
        </authorList>
    </citation>
    <scope>NUCLEOTIDE SEQUENCE</scope>
</reference>
<dbReference type="GO" id="GO:0009246">
    <property type="term" value="P:enterobacterial common antigen biosynthetic process"/>
    <property type="evidence" value="ECO:0007669"/>
    <property type="project" value="InterPro"/>
</dbReference>
<protein>
    <submittedName>
        <fullName evidence="6">CAZy families GT56 protein</fullName>
    </submittedName>
</protein>
<keyword evidence="3" id="KW-0328">Glycosyltransferase</keyword>
<name>A0A060BSZ4_9BACT</name>
<dbReference type="GO" id="GO:0008417">
    <property type="term" value="F:fucosyltransferase activity"/>
    <property type="evidence" value="ECO:0007669"/>
    <property type="project" value="InterPro"/>
</dbReference>